<organism evidence="1 2">
    <name type="scientific">Blattamonas nauphoetae</name>
    <dbReference type="NCBI Taxonomy" id="2049346"/>
    <lineage>
        <taxon>Eukaryota</taxon>
        <taxon>Metamonada</taxon>
        <taxon>Preaxostyla</taxon>
        <taxon>Oxymonadida</taxon>
        <taxon>Blattamonas</taxon>
    </lineage>
</organism>
<keyword evidence="2" id="KW-1185">Reference proteome</keyword>
<comment type="caution">
    <text evidence="1">The sequence shown here is derived from an EMBL/GenBank/DDBJ whole genome shotgun (WGS) entry which is preliminary data.</text>
</comment>
<dbReference type="Proteomes" id="UP001281761">
    <property type="component" value="Unassembled WGS sequence"/>
</dbReference>
<evidence type="ECO:0000313" key="1">
    <source>
        <dbReference type="EMBL" id="KAK2947085.1"/>
    </source>
</evidence>
<reference evidence="1 2" key="1">
    <citation type="journal article" date="2022" name="bioRxiv">
        <title>Genomics of Preaxostyla Flagellates Illuminates Evolutionary Transitions and the Path Towards Mitochondrial Loss.</title>
        <authorList>
            <person name="Novak L.V.F."/>
            <person name="Treitli S.C."/>
            <person name="Pyrih J."/>
            <person name="Halakuc P."/>
            <person name="Pipaliya S.V."/>
            <person name="Vacek V."/>
            <person name="Brzon O."/>
            <person name="Soukal P."/>
            <person name="Eme L."/>
            <person name="Dacks J.B."/>
            <person name="Karnkowska A."/>
            <person name="Elias M."/>
            <person name="Hampl V."/>
        </authorList>
    </citation>
    <scope>NUCLEOTIDE SEQUENCE [LARGE SCALE GENOMIC DNA]</scope>
    <source>
        <strain evidence="1">NAU3</strain>
        <tissue evidence="1">Gut</tissue>
    </source>
</reference>
<gene>
    <name evidence="1" type="ORF">BLNAU_18008</name>
</gene>
<accession>A0ABQ9X5X3</accession>
<sequence>MLADKTSPLPPIDSTEAEQTNFLKVSLRQIGGDYNSLSPEILSTLLTQATESDLALSAILDIEYIKPLEEYCEKTQPCDVPISLPKLLALIGKSSEAECLRICESSIPSFLLQWMDSISDENILFEIEDCLSLWTSTLRSYSTFLTHHKTQFLAFLDHSENSESYFPHLSNLAQLCFSPHLEILKMALEVLSKRCKSDSKTCSFLRKLKVPSGCTIRWSELVPFATRLCSTLAELVSEMKSLFTESSPSDGTISALSARHPSESPHLSGNTVLEVLCEGISLFRTLFKYDDHAFFEILDCCNFVLFLKSTIKACLNLLDQQKTESNHPPAGRTAQSPYPIVEWTFTDLPKLCSLLERTCCHSSPTHNSHFGMLINFSVCLPLRIPRMLLENLVERVFITTRPMAVPTTHGGFHLRLIGTISILMRHPRFIAQDTQVQRETRQLQFEHVLKPAKQYLQFILPRDEFLRDDDSSSFSLSFRIGDLLKQTLLLERDLLEDGEIVESGREEWEVGWLVEKTNEEDLGERLKEIREDDVKMKKKEKGRWKKRAERRREAGHEDALEGWLTRKDNEKRSEIVEYIRQVQKESGMNHILLTGRRFNGYWM</sequence>
<protein>
    <submittedName>
        <fullName evidence="1">Uncharacterized protein</fullName>
    </submittedName>
</protein>
<proteinExistence type="predicted"/>
<dbReference type="EMBL" id="JARBJD010000211">
    <property type="protein sequence ID" value="KAK2947085.1"/>
    <property type="molecule type" value="Genomic_DNA"/>
</dbReference>
<name>A0ABQ9X5X3_9EUKA</name>
<evidence type="ECO:0000313" key="2">
    <source>
        <dbReference type="Proteomes" id="UP001281761"/>
    </source>
</evidence>